<dbReference type="RefSeq" id="WP_011521645.1">
    <property type="nucleotide sequence ID" value="NC_008009.1"/>
</dbReference>
<dbReference type="InterPro" id="IPR052016">
    <property type="entry name" value="Bact_Sigma-Reg"/>
</dbReference>
<dbReference type="Gene3D" id="3.60.40.10">
    <property type="entry name" value="PPM-type phosphatase domain"/>
    <property type="match status" value="1"/>
</dbReference>
<dbReference type="Proteomes" id="UP000002432">
    <property type="component" value="Chromosome"/>
</dbReference>
<keyword evidence="4" id="KW-1185">Reference proteome</keyword>
<dbReference type="PANTHER" id="PTHR43156">
    <property type="entry name" value="STAGE II SPORULATION PROTEIN E-RELATED"/>
    <property type="match status" value="1"/>
</dbReference>
<evidence type="ECO:0000313" key="4">
    <source>
        <dbReference type="Proteomes" id="UP000002432"/>
    </source>
</evidence>
<dbReference type="InterPro" id="IPR001932">
    <property type="entry name" value="PPM-type_phosphatase-like_dom"/>
</dbReference>
<accession>Q1ITF7</accession>
<dbReference type="SMART" id="SM00331">
    <property type="entry name" value="PP2C_SIG"/>
    <property type="match status" value="1"/>
</dbReference>
<dbReference type="PANTHER" id="PTHR43156:SF2">
    <property type="entry name" value="STAGE II SPORULATION PROTEIN E"/>
    <property type="match status" value="1"/>
</dbReference>
<dbReference type="SUPFAM" id="SSF81606">
    <property type="entry name" value="PP2C-like"/>
    <property type="match status" value="1"/>
</dbReference>
<dbReference type="EMBL" id="CP000360">
    <property type="protein sequence ID" value="ABF39843.1"/>
    <property type="molecule type" value="Genomic_DNA"/>
</dbReference>
<name>Q1ITF7_KORVE</name>
<organism evidence="3 4">
    <name type="scientific">Koribacter versatilis (strain Ellin345)</name>
    <dbReference type="NCBI Taxonomy" id="204669"/>
    <lineage>
        <taxon>Bacteria</taxon>
        <taxon>Pseudomonadati</taxon>
        <taxon>Acidobacteriota</taxon>
        <taxon>Terriglobia</taxon>
        <taxon>Terriglobales</taxon>
        <taxon>Candidatus Korobacteraceae</taxon>
        <taxon>Candidatus Korobacter</taxon>
    </lineage>
</organism>
<keyword evidence="1" id="KW-0378">Hydrolase</keyword>
<dbReference type="Pfam" id="PF07228">
    <property type="entry name" value="SpoIIE"/>
    <property type="match status" value="2"/>
</dbReference>
<dbReference type="eggNOG" id="COG2208">
    <property type="taxonomic scope" value="Bacteria"/>
</dbReference>
<dbReference type="GO" id="GO:0016791">
    <property type="term" value="F:phosphatase activity"/>
    <property type="evidence" value="ECO:0007669"/>
    <property type="project" value="TreeGrafter"/>
</dbReference>
<dbReference type="HOGENOM" id="CLU_766791_0_0_0"/>
<evidence type="ECO:0000313" key="3">
    <source>
        <dbReference type="EMBL" id="ABF39843.1"/>
    </source>
</evidence>
<evidence type="ECO:0000256" key="1">
    <source>
        <dbReference type="ARBA" id="ARBA00022801"/>
    </source>
</evidence>
<dbReference type="STRING" id="204669.Acid345_0838"/>
<reference evidence="3 4" key="1">
    <citation type="journal article" date="2009" name="Appl. Environ. Microbiol.">
        <title>Three genomes from the phylum Acidobacteria provide insight into the lifestyles of these microorganisms in soils.</title>
        <authorList>
            <person name="Ward N.L."/>
            <person name="Challacombe J.F."/>
            <person name="Janssen P.H."/>
            <person name="Henrissat B."/>
            <person name="Coutinho P.M."/>
            <person name="Wu M."/>
            <person name="Xie G."/>
            <person name="Haft D.H."/>
            <person name="Sait M."/>
            <person name="Badger J."/>
            <person name="Barabote R.D."/>
            <person name="Bradley B."/>
            <person name="Brettin T.S."/>
            <person name="Brinkac L.M."/>
            <person name="Bruce D."/>
            <person name="Creasy T."/>
            <person name="Daugherty S.C."/>
            <person name="Davidsen T.M."/>
            <person name="DeBoy R.T."/>
            <person name="Detter J.C."/>
            <person name="Dodson R.J."/>
            <person name="Durkin A.S."/>
            <person name="Ganapathy A."/>
            <person name="Gwinn-Giglio M."/>
            <person name="Han C.S."/>
            <person name="Khouri H."/>
            <person name="Kiss H."/>
            <person name="Kothari S.P."/>
            <person name="Madupu R."/>
            <person name="Nelson K.E."/>
            <person name="Nelson W.C."/>
            <person name="Paulsen I."/>
            <person name="Penn K."/>
            <person name="Ren Q."/>
            <person name="Rosovitz M.J."/>
            <person name="Selengut J.D."/>
            <person name="Shrivastava S."/>
            <person name="Sullivan S.A."/>
            <person name="Tapia R."/>
            <person name="Thompson L.S."/>
            <person name="Watkins K.L."/>
            <person name="Yang Q."/>
            <person name="Yu C."/>
            <person name="Zafar N."/>
            <person name="Zhou L."/>
            <person name="Kuske C.R."/>
        </authorList>
    </citation>
    <scope>NUCLEOTIDE SEQUENCE [LARGE SCALE GENOMIC DNA]</scope>
    <source>
        <strain evidence="3 4">Ellin345</strain>
    </source>
</reference>
<proteinExistence type="predicted"/>
<dbReference type="AlphaFoldDB" id="Q1ITF7"/>
<protein>
    <submittedName>
        <fullName evidence="3">Serine phosphatase</fullName>
    </submittedName>
</protein>
<feature type="domain" description="PPM-type phosphatase" evidence="2">
    <location>
        <begin position="111"/>
        <end position="359"/>
    </location>
</feature>
<dbReference type="KEGG" id="aba:Acid345_0838"/>
<dbReference type="EnsemblBacteria" id="ABF39843">
    <property type="protein sequence ID" value="ABF39843"/>
    <property type="gene ID" value="Acid345_0838"/>
</dbReference>
<dbReference type="InterPro" id="IPR036457">
    <property type="entry name" value="PPM-type-like_dom_sf"/>
</dbReference>
<dbReference type="OrthoDB" id="108143at2"/>
<sequence>MANPRAFPTIDEYLRERLMPVEGAIPRLRGIEMYGDSIAAATVGGDLFEYINFQQRYDIDARIERAQRLSREFLEPLPAGMPVRNSVDDQVQWMKSRRDFQPEMEVEYRFSKSSEQVRVAEDLKELYTTAGVLLVDAQGHGIISAKIASTVHDTFHALMLTELDRYGRTTPELFENLNLRLAQSVTARNALGILDGGNAREIATMLYGEVRPGGRFRFVNFGHPPPLVFSAEFSRLVEINDDYMVQFLALGLQLPADHPDRKKYYSMNLREREFMSSDIAEITLMSPGDIAILYTDGVYDGSDAESRVQLQSILRNHYRGSAKEICNALLEHAVKQDEVSRETGEQDMIDDKTVFVIKRTE</sequence>
<gene>
    <name evidence="3" type="ordered locus">Acid345_0838</name>
</gene>
<evidence type="ECO:0000259" key="2">
    <source>
        <dbReference type="SMART" id="SM00331"/>
    </source>
</evidence>